<feature type="region of interest" description="Disordered" evidence="1">
    <location>
        <begin position="639"/>
        <end position="662"/>
    </location>
</feature>
<keyword evidence="2" id="KW-1133">Transmembrane helix</keyword>
<dbReference type="AlphaFoldDB" id="A0ABD1E6Q2"/>
<dbReference type="Proteomes" id="UP001566132">
    <property type="component" value="Unassembled WGS sequence"/>
</dbReference>
<feature type="region of interest" description="Disordered" evidence="1">
    <location>
        <begin position="228"/>
        <end position="277"/>
    </location>
</feature>
<dbReference type="SUPFAM" id="SSF82153">
    <property type="entry name" value="FAS1 domain"/>
    <property type="match status" value="3"/>
</dbReference>
<evidence type="ECO:0000256" key="2">
    <source>
        <dbReference type="SAM" id="Phobius"/>
    </source>
</evidence>
<gene>
    <name evidence="4" type="ORF">ABEB36_013070</name>
</gene>
<protein>
    <recommendedName>
        <fullName evidence="3">FAS1 domain-containing protein</fullName>
    </recommendedName>
</protein>
<feature type="domain" description="FAS1" evidence="3">
    <location>
        <begin position="446"/>
        <end position="576"/>
    </location>
</feature>
<feature type="compositionally biased region" description="Low complexity" evidence="1">
    <location>
        <begin position="244"/>
        <end position="260"/>
    </location>
</feature>
<reference evidence="4 5" key="1">
    <citation type="submission" date="2024-05" db="EMBL/GenBank/DDBJ databases">
        <title>Genetic variation in Jamaican populations of the coffee berry borer (Hypothenemus hampei).</title>
        <authorList>
            <person name="Errbii M."/>
            <person name="Myrie A."/>
        </authorList>
    </citation>
    <scope>NUCLEOTIDE SEQUENCE [LARGE SCALE GENOMIC DNA]</scope>
    <source>
        <strain evidence="4">JA-Hopewell-2020-01-JO</strain>
        <tissue evidence="4">Whole body</tissue>
    </source>
</reference>
<dbReference type="PANTHER" id="PTHR10900:SF124">
    <property type="entry name" value="FI05614P"/>
    <property type="match status" value="1"/>
</dbReference>
<evidence type="ECO:0000313" key="4">
    <source>
        <dbReference type="EMBL" id="KAL1490359.1"/>
    </source>
</evidence>
<feature type="domain" description="FAS1" evidence="3">
    <location>
        <begin position="91"/>
        <end position="218"/>
    </location>
</feature>
<sequence length="662" mass="73385">MAHFSNIDYFTSIGANQMSTQLPTTASVVAAAQQESRLRSDRRQYYGRLHHVVSRLRASVMKTAIVDGVAVLCVVATSFLGVYAVLQLPDTTGIDGHLTANRSVDHFFSLWLVFNNDDVQISDKPFTIFAPINSPRNRAENLLRYPELVKRLLLDHVVLGTKLNLTNVIADMALPTLGGRTVQVRSDKNGTIRANNVTILEGNVAVPNGILIIVDNYLFPDEDPITNEKGTYVEDGSGGGGGENTKQTTSNNKGGNNNNNIEPFSDSKRADGRNQSNTSFVENVKEVLSFLKSRVRVFQHFVSRSNVSRLLKDGEEYTVFVPTDHAFQRWHPIDWGFYPFSVPEFTESIIVNHFVKGRLKQDAIKDGQVVPTLGGRDIHFKRTPNGLTVNGAIIVKGDTPLEKGNMMFIGEVLFVSESVVSKLHQQHRDKETPPLLAFPWFGAQFLSHAFLALERDKRFTHITRFLNLADLAPHVSGTGYTFFVPTDTAFEELGLDKMPDNYLSNGEGLQILLNHFVKGRLYNKDLANGTVLLTLGNRTLTINRSTDNVHINEALILESEVFVYNLGTMFYIDKVLYNTIKVPTIPIGGTFRTTTTTVQPTESTLDGTTAVEDVETITNELSDEIVEEPEVLFGDGTQRADVATEQTTPGITTSNGNLSHHK</sequence>
<comment type="caution">
    <text evidence="4">The sequence shown here is derived from an EMBL/GenBank/DDBJ whole genome shotgun (WGS) entry which is preliminary data.</text>
</comment>
<dbReference type="Pfam" id="PF02469">
    <property type="entry name" value="Fasciclin"/>
    <property type="match status" value="3"/>
</dbReference>
<dbReference type="SMART" id="SM00554">
    <property type="entry name" value="FAS1"/>
    <property type="match status" value="3"/>
</dbReference>
<dbReference type="InterPro" id="IPR000782">
    <property type="entry name" value="FAS1_domain"/>
</dbReference>
<evidence type="ECO:0000259" key="3">
    <source>
        <dbReference type="PROSITE" id="PS50213"/>
    </source>
</evidence>
<keyword evidence="5" id="KW-1185">Reference proteome</keyword>
<dbReference type="EMBL" id="JBDJPC010000010">
    <property type="protein sequence ID" value="KAL1490359.1"/>
    <property type="molecule type" value="Genomic_DNA"/>
</dbReference>
<evidence type="ECO:0000256" key="1">
    <source>
        <dbReference type="SAM" id="MobiDB-lite"/>
    </source>
</evidence>
<feature type="compositionally biased region" description="Polar residues" evidence="1">
    <location>
        <begin position="644"/>
        <end position="662"/>
    </location>
</feature>
<feature type="transmembrane region" description="Helical" evidence="2">
    <location>
        <begin position="64"/>
        <end position="86"/>
    </location>
</feature>
<feature type="domain" description="FAS1" evidence="3">
    <location>
        <begin position="281"/>
        <end position="413"/>
    </location>
</feature>
<organism evidence="4 5">
    <name type="scientific">Hypothenemus hampei</name>
    <name type="common">Coffee berry borer</name>
    <dbReference type="NCBI Taxonomy" id="57062"/>
    <lineage>
        <taxon>Eukaryota</taxon>
        <taxon>Metazoa</taxon>
        <taxon>Ecdysozoa</taxon>
        <taxon>Arthropoda</taxon>
        <taxon>Hexapoda</taxon>
        <taxon>Insecta</taxon>
        <taxon>Pterygota</taxon>
        <taxon>Neoptera</taxon>
        <taxon>Endopterygota</taxon>
        <taxon>Coleoptera</taxon>
        <taxon>Polyphaga</taxon>
        <taxon>Cucujiformia</taxon>
        <taxon>Curculionidae</taxon>
        <taxon>Scolytinae</taxon>
        <taxon>Hypothenemus</taxon>
    </lineage>
</organism>
<accession>A0ABD1E6Q2</accession>
<dbReference type="InterPro" id="IPR036378">
    <property type="entry name" value="FAS1_dom_sf"/>
</dbReference>
<keyword evidence="2" id="KW-0812">Transmembrane</keyword>
<dbReference type="PROSITE" id="PS50213">
    <property type="entry name" value="FAS1"/>
    <property type="match status" value="3"/>
</dbReference>
<name>A0ABD1E6Q2_HYPHA</name>
<dbReference type="Gene3D" id="2.30.180.10">
    <property type="entry name" value="FAS1 domain"/>
    <property type="match status" value="3"/>
</dbReference>
<proteinExistence type="predicted"/>
<evidence type="ECO:0000313" key="5">
    <source>
        <dbReference type="Proteomes" id="UP001566132"/>
    </source>
</evidence>
<dbReference type="PANTHER" id="PTHR10900">
    <property type="entry name" value="PERIOSTIN-RELATED"/>
    <property type="match status" value="1"/>
</dbReference>
<dbReference type="InterPro" id="IPR050904">
    <property type="entry name" value="Adhesion/Biosynth-related"/>
</dbReference>
<dbReference type="FunFam" id="2.30.180.10:FF:000037">
    <property type="entry name" value="Uncharacterized protein, isoform A"/>
    <property type="match status" value="1"/>
</dbReference>
<keyword evidence="2" id="KW-0472">Membrane</keyword>